<sequence>MEKFKWMYLLVLVSGLILGGCSSENDIIDNIDKEPDIDNTDKKPDIDFSKLTWTKRTISSQIEAGSNTDINTRGASEIGWDGNPSGVLPTNNINYYINVYDGNDNKVEDTVLELTHENNNIIYYTSFGEDSSGNPLAFIKNDYGDMLWFEVGEKQDEVPNGELFFVTTVNMASTDINNSIIPLKTTREVGENDIYYGGRGYREYGDKLFTTEGLYFVKNSEDNKKIDLYYKDSRTGYSTLADENKIKMKRLTGVITIYTIVIDHYEGQVPINIEGIDGTSTVDAINKTNTALQEAFTKLTQKPEDFFSSEELAANDNALSNFIANQFDTEYRINDYFIRKKVLENYPVEYNFLKGEVNYQGTKGHLYLCNLDFPAWMDEVSSFHWGSTSENQIIHGISSSCDNYPFLPVGNGLILDQNTPLIIFMGMSKPNTEGGVTYNPPSHLLQVKITPKERMEIKSNISHNMYVVFTIKDMVQMLVKAQMHDAVGTPRTRSALEEPVLELPSNRLIFK</sequence>
<gene>
    <name evidence="1" type="ORF">B5F97_05900</name>
</gene>
<dbReference type="AlphaFoldDB" id="A0A1Y3YV62"/>
<dbReference type="EMBL" id="NFII01000004">
    <property type="protein sequence ID" value="OUO01755.1"/>
    <property type="molecule type" value="Genomic_DNA"/>
</dbReference>
<organism evidence="1 2">
    <name type="scientific">Bacteroides clarus</name>
    <dbReference type="NCBI Taxonomy" id="626929"/>
    <lineage>
        <taxon>Bacteria</taxon>
        <taxon>Pseudomonadati</taxon>
        <taxon>Bacteroidota</taxon>
        <taxon>Bacteroidia</taxon>
        <taxon>Bacteroidales</taxon>
        <taxon>Bacteroidaceae</taxon>
        <taxon>Bacteroides</taxon>
    </lineage>
</organism>
<comment type="caution">
    <text evidence="1">The sequence shown here is derived from an EMBL/GenBank/DDBJ whole genome shotgun (WGS) entry which is preliminary data.</text>
</comment>
<reference evidence="2" key="1">
    <citation type="submission" date="2017-04" db="EMBL/GenBank/DDBJ databases">
        <title>Function of individual gut microbiota members based on whole genome sequencing of pure cultures obtained from chicken caecum.</title>
        <authorList>
            <person name="Medvecky M."/>
            <person name="Cejkova D."/>
            <person name="Polansky O."/>
            <person name="Karasova D."/>
            <person name="Kubasova T."/>
            <person name="Cizek A."/>
            <person name="Rychlik I."/>
        </authorList>
    </citation>
    <scope>NUCLEOTIDE SEQUENCE [LARGE SCALE GENOMIC DNA]</scope>
    <source>
        <strain evidence="2">An43</strain>
    </source>
</reference>
<dbReference type="RefSeq" id="WP_087425719.1">
    <property type="nucleotide sequence ID" value="NZ_CAMMFP010000002.1"/>
</dbReference>
<dbReference type="Proteomes" id="UP000195386">
    <property type="component" value="Unassembled WGS sequence"/>
</dbReference>
<evidence type="ECO:0000313" key="1">
    <source>
        <dbReference type="EMBL" id="OUO01755.1"/>
    </source>
</evidence>
<name>A0A1Y3YV62_9BACE</name>
<dbReference type="PROSITE" id="PS51257">
    <property type="entry name" value="PROKAR_LIPOPROTEIN"/>
    <property type="match status" value="1"/>
</dbReference>
<protein>
    <submittedName>
        <fullName evidence="1">Uncharacterized protein</fullName>
    </submittedName>
</protein>
<proteinExistence type="predicted"/>
<evidence type="ECO:0000313" key="2">
    <source>
        <dbReference type="Proteomes" id="UP000195386"/>
    </source>
</evidence>
<accession>A0A1Y3YV62</accession>